<evidence type="ECO:0000256" key="1">
    <source>
        <dbReference type="SAM" id="MobiDB-lite"/>
    </source>
</evidence>
<dbReference type="Proteomes" id="UP000824633">
    <property type="component" value="Chromosome"/>
</dbReference>
<feature type="compositionally biased region" description="Low complexity" evidence="1">
    <location>
        <begin position="10"/>
        <end position="21"/>
    </location>
</feature>
<feature type="transmembrane region" description="Helical" evidence="2">
    <location>
        <begin position="102"/>
        <end position="126"/>
    </location>
</feature>
<evidence type="ECO:0000313" key="3">
    <source>
        <dbReference type="EMBL" id="BCZ46607.1"/>
    </source>
</evidence>
<keyword evidence="2" id="KW-0812">Transmembrane</keyword>
<evidence type="ECO:0000313" key="4">
    <source>
        <dbReference type="Proteomes" id="UP000824633"/>
    </source>
</evidence>
<sequence>MEINKITQLSSKHLNENNNNKKSNDKKIYTSYVCSRRVIPQNCKIYTSEIIIKYRNSFKTLLKLTNDKTKTKFLMYNKVWKWYENEESINLSMEKIFINTKLGSYSSGGCGIGASLFAGLTASGVFSYMDIYVKRLGPLFFALYAILVLSFGVKILSNEDNKVEMYNMFLEVINNLENHNIDKRG</sequence>
<reference evidence="4" key="1">
    <citation type="submission" date="2021-07" db="EMBL/GenBank/DDBJ databases">
        <title>Complete genome sequencing of a Clostridium isolate.</title>
        <authorList>
            <person name="Ueki A."/>
            <person name="Tonouchi A."/>
        </authorList>
    </citation>
    <scope>NUCLEOTIDE SEQUENCE [LARGE SCALE GENOMIC DNA]</scope>
    <source>
        <strain evidence="4">C5S11</strain>
    </source>
</reference>
<keyword evidence="4" id="KW-1185">Reference proteome</keyword>
<protein>
    <submittedName>
        <fullName evidence="3">Uncharacterized protein</fullName>
    </submittedName>
</protein>
<evidence type="ECO:0000256" key="2">
    <source>
        <dbReference type="SAM" id="Phobius"/>
    </source>
</evidence>
<feature type="region of interest" description="Disordered" evidence="1">
    <location>
        <begin position="1"/>
        <end position="22"/>
    </location>
</feature>
<dbReference type="EMBL" id="AP024849">
    <property type="protein sequence ID" value="BCZ46607.1"/>
    <property type="molecule type" value="Genomic_DNA"/>
</dbReference>
<gene>
    <name evidence="3" type="ORF">psyc5s11_26740</name>
</gene>
<proteinExistence type="predicted"/>
<accession>A0ABN6J1I4</accession>
<dbReference type="RefSeq" id="WP_224038081.1">
    <property type="nucleotide sequence ID" value="NZ_AP024849.1"/>
</dbReference>
<feature type="transmembrane region" description="Helical" evidence="2">
    <location>
        <begin position="138"/>
        <end position="156"/>
    </location>
</feature>
<name>A0ABN6J1I4_9CLOT</name>
<keyword evidence="2" id="KW-0472">Membrane</keyword>
<keyword evidence="2" id="KW-1133">Transmembrane helix</keyword>
<organism evidence="3 4">
    <name type="scientific">Clostridium gelidum</name>
    <dbReference type="NCBI Taxonomy" id="704125"/>
    <lineage>
        <taxon>Bacteria</taxon>
        <taxon>Bacillati</taxon>
        <taxon>Bacillota</taxon>
        <taxon>Clostridia</taxon>
        <taxon>Eubacteriales</taxon>
        <taxon>Clostridiaceae</taxon>
        <taxon>Clostridium</taxon>
    </lineage>
</organism>